<dbReference type="Proteomes" id="UP000520876">
    <property type="component" value="Unassembled WGS sequence"/>
</dbReference>
<evidence type="ECO:0000256" key="5">
    <source>
        <dbReference type="ARBA" id="ARBA00022519"/>
    </source>
</evidence>
<evidence type="ECO:0000256" key="1">
    <source>
        <dbReference type="ARBA" id="ARBA00004429"/>
    </source>
</evidence>
<evidence type="ECO:0000256" key="7">
    <source>
        <dbReference type="ARBA" id="ARBA00022989"/>
    </source>
</evidence>
<dbReference type="InterPro" id="IPR001851">
    <property type="entry name" value="ABC_transp_permease"/>
</dbReference>
<keyword evidence="5" id="KW-0997">Cell inner membrane</keyword>
<keyword evidence="6 9" id="KW-0812">Transmembrane</keyword>
<keyword evidence="4" id="KW-1003">Cell membrane</keyword>
<proteinExistence type="inferred from homology"/>
<feature type="transmembrane region" description="Helical" evidence="9">
    <location>
        <begin position="278"/>
        <end position="299"/>
    </location>
</feature>
<dbReference type="AlphaFoldDB" id="A0A7Z0NBJ9"/>
<keyword evidence="8 9" id="KW-0472">Membrane</keyword>
<keyword evidence="3" id="KW-0813">Transport</keyword>
<evidence type="ECO:0000256" key="8">
    <source>
        <dbReference type="ARBA" id="ARBA00023136"/>
    </source>
</evidence>
<keyword evidence="11" id="KW-1185">Reference proteome</keyword>
<dbReference type="GO" id="GO:0022857">
    <property type="term" value="F:transmembrane transporter activity"/>
    <property type="evidence" value="ECO:0007669"/>
    <property type="project" value="InterPro"/>
</dbReference>
<evidence type="ECO:0000256" key="9">
    <source>
        <dbReference type="SAM" id="Phobius"/>
    </source>
</evidence>
<organism evidence="10 11">
    <name type="scientific">Vreelandella sedimenti</name>
    <dbReference type="NCBI Taxonomy" id="2729618"/>
    <lineage>
        <taxon>Bacteria</taxon>
        <taxon>Pseudomonadati</taxon>
        <taxon>Pseudomonadota</taxon>
        <taxon>Gammaproteobacteria</taxon>
        <taxon>Oceanospirillales</taxon>
        <taxon>Halomonadaceae</taxon>
        <taxon>Vreelandella</taxon>
    </lineage>
</organism>
<reference evidence="10 11" key="1">
    <citation type="submission" date="2020-07" db="EMBL/GenBank/DDBJ databases">
        <title>Halomonas sp. QX-2 draft genome sequence.</title>
        <authorList>
            <person name="Qiu X."/>
        </authorList>
    </citation>
    <scope>NUCLEOTIDE SEQUENCE [LARGE SCALE GENOMIC DNA]</scope>
    <source>
        <strain evidence="10 11">QX-2</strain>
    </source>
</reference>
<evidence type="ECO:0000256" key="3">
    <source>
        <dbReference type="ARBA" id="ARBA00022448"/>
    </source>
</evidence>
<evidence type="ECO:0000313" key="10">
    <source>
        <dbReference type="EMBL" id="NYT74982.1"/>
    </source>
</evidence>
<accession>A0A7Z0NBJ9</accession>
<sequence>MIMVIYILIFAMYGAVQPSALSAYSIQGLFNNSLPLMLAAAGATFVILQGGFDLSVAGTISLVNAIVAVLQFDGALGAIGMLAIALTVGILVGAINGFVVAYLKVQAIAATLATMIICQGVALLILRAPGGYVSDFMTYELTGSMSGIPVAIIIATLVALLWFVFRRTNAGRNLLAVGQDAKAAELSGINVARTQFFSFIWAGALYALAAYFLAALTSTGSPSAGEPFLLLTFAAVALGGTAFGGGRGSVTASLLGAATLVLMQKLLFSVGVSSFYTGMIQGMIMVLAVLFSGAVQFVVDRRNII</sequence>
<evidence type="ECO:0000256" key="4">
    <source>
        <dbReference type="ARBA" id="ARBA00022475"/>
    </source>
</evidence>
<comment type="caution">
    <text evidence="10">The sequence shown here is derived from an EMBL/GenBank/DDBJ whole genome shotgun (WGS) entry which is preliminary data.</text>
</comment>
<feature type="transmembrane region" description="Helical" evidence="9">
    <location>
        <begin position="146"/>
        <end position="165"/>
    </location>
</feature>
<name>A0A7Z0NBJ9_9GAMM</name>
<feature type="transmembrane region" description="Helical" evidence="9">
    <location>
        <begin position="33"/>
        <end position="48"/>
    </location>
</feature>
<evidence type="ECO:0000256" key="6">
    <source>
        <dbReference type="ARBA" id="ARBA00022692"/>
    </source>
</evidence>
<gene>
    <name evidence="10" type="ORF">HZU72_21575</name>
</gene>
<feature type="transmembrane region" description="Helical" evidence="9">
    <location>
        <begin position="78"/>
        <end position="100"/>
    </location>
</feature>
<dbReference type="PANTHER" id="PTHR32196:SF21">
    <property type="entry name" value="ABC TRANSPORTER PERMEASE PROTEIN YPHD-RELATED"/>
    <property type="match status" value="1"/>
</dbReference>
<dbReference type="PANTHER" id="PTHR32196">
    <property type="entry name" value="ABC TRANSPORTER PERMEASE PROTEIN YPHD-RELATED-RELATED"/>
    <property type="match status" value="1"/>
</dbReference>
<comment type="subcellular location">
    <subcellularLocation>
        <location evidence="1">Cell inner membrane</location>
        <topology evidence="1">Multi-pass membrane protein</topology>
    </subcellularLocation>
</comment>
<feature type="transmembrane region" description="Helical" evidence="9">
    <location>
        <begin position="107"/>
        <end position="126"/>
    </location>
</feature>
<evidence type="ECO:0000256" key="2">
    <source>
        <dbReference type="ARBA" id="ARBA00007942"/>
    </source>
</evidence>
<feature type="transmembrane region" description="Helical" evidence="9">
    <location>
        <begin position="252"/>
        <end position="272"/>
    </location>
</feature>
<feature type="transmembrane region" description="Helical" evidence="9">
    <location>
        <begin position="228"/>
        <end position="245"/>
    </location>
</feature>
<keyword evidence="7 9" id="KW-1133">Transmembrane helix</keyword>
<protein>
    <submittedName>
        <fullName evidence="10">ABC transporter permease</fullName>
    </submittedName>
</protein>
<evidence type="ECO:0000313" key="11">
    <source>
        <dbReference type="Proteomes" id="UP000520876"/>
    </source>
</evidence>
<dbReference type="GO" id="GO:0005886">
    <property type="term" value="C:plasma membrane"/>
    <property type="evidence" value="ECO:0007669"/>
    <property type="project" value="UniProtKB-SubCell"/>
</dbReference>
<feature type="transmembrane region" description="Helical" evidence="9">
    <location>
        <begin position="196"/>
        <end position="216"/>
    </location>
</feature>
<dbReference type="EMBL" id="JACCGK010000025">
    <property type="protein sequence ID" value="NYT74982.1"/>
    <property type="molecule type" value="Genomic_DNA"/>
</dbReference>
<comment type="similarity">
    <text evidence="2">Belongs to the binding-protein-dependent transport system permease family. AraH/RbsC subfamily.</text>
</comment>
<dbReference type="Pfam" id="PF02653">
    <property type="entry name" value="BPD_transp_2"/>
    <property type="match status" value="1"/>
</dbReference>
<dbReference type="CDD" id="cd06579">
    <property type="entry name" value="TM_PBP1_transp_AraH_like"/>
    <property type="match status" value="1"/>
</dbReference>